<sequence>MTYTKLFPLLLEQKLIEVVPLKPLESPYPRSYGLNTRCDYHDDGLLGFEDKGPNVHSNPLLAHGVMAINAISHKDGRAESPDRSKEGSYLHQLGENCITTIAYIEGKGNSRPKPLIIQYNLALKLRVPARPVYNNNAVPWRYLTEEPKAPQITKEIAAPEITNIVGIEGMTRSGRIFTLEALRNRDPTPTKKEKIVETPKRMVTKEEAHEFLKIIRHSEYEMLDQLHKTPARISLLSLLINSESHHELLLKILRRKSQSKVEAIINPFISQSNNECSLNVMPKTTLDKLYSPGATLKNSPVVVKAFDGSKQEVMGKITLPIRIGPTTFDITFQVMDIRPAYNCLLGQPWMHAAGEFPSSLHQKVEFIANGQLISVMGEKEMMVNIPLPTEYVERNEEALETSF</sequence>
<comment type="caution">
    <text evidence="1">The sequence shown here is derived from an EMBL/GenBank/DDBJ whole genome shotgun (WGS) entry which is preliminary data.</text>
</comment>
<dbReference type="PANTHER" id="PTHR32108">
    <property type="entry name" value="DNA-DIRECTED RNA POLYMERASE SUBUNIT ALPHA"/>
    <property type="match status" value="1"/>
</dbReference>
<dbReference type="InterPro" id="IPR021109">
    <property type="entry name" value="Peptidase_aspartic_dom_sf"/>
</dbReference>
<dbReference type="AlphaFoldDB" id="A0A371GYA9"/>
<accession>A0A371GYA9</accession>
<evidence type="ECO:0000313" key="1">
    <source>
        <dbReference type="EMBL" id="RDX95446.1"/>
    </source>
</evidence>
<dbReference type="Proteomes" id="UP000257109">
    <property type="component" value="Unassembled WGS sequence"/>
</dbReference>
<protein>
    <submittedName>
        <fullName evidence="1">Uncharacterized protein</fullName>
    </submittedName>
</protein>
<organism evidence="1 2">
    <name type="scientific">Mucuna pruriens</name>
    <name type="common">Velvet bean</name>
    <name type="synonym">Dolichos pruriens</name>
    <dbReference type="NCBI Taxonomy" id="157652"/>
    <lineage>
        <taxon>Eukaryota</taxon>
        <taxon>Viridiplantae</taxon>
        <taxon>Streptophyta</taxon>
        <taxon>Embryophyta</taxon>
        <taxon>Tracheophyta</taxon>
        <taxon>Spermatophyta</taxon>
        <taxon>Magnoliopsida</taxon>
        <taxon>eudicotyledons</taxon>
        <taxon>Gunneridae</taxon>
        <taxon>Pentapetalae</taxon>
        <taxon>rosids</taxon>
        <taxon>fabids</taxon>
        <taxon>Fabales</taxon>
        <taxon>Fabaceae</taxon>
        <taxon>Papilionoideae</taxon>
        <taxon>50 kb inversion clade</taxon>
        <taxon>NPAAA clade</taxon>
        <taxon>indigoferoid/millettioid clade</taxon>
        <taxon>Phaseoleae</taxon>
        <taxon>Mucuna</taxon>
    </lineage>
</organism>
<dbReference type="CDD" id="cd00303">
    <property type="entry name" value="retropepsin_like"/>
    <property type="match status" value="1"/>
</dbReference>
<dbReference type="PANTHER" id="PTHR32108:SF9">
    <property type="entry name" value="REVERSE TRANSCRIPTASE RNASE H-LIKE DOMAIN-CONTAINING PROTEIN"/>
    <property type="match status" value="1"/>
</dbReference>
<keyword evidence="2" id="KW-1185">Reference proteome</keyword>
<dbReference type="Gene3D" id="2.40.70.10">
    <property type="entry name" value="Acid Proteases"/>
    <property type="match status" value="1"/>
</dbReference>
<dbReference type="OrthoDB" id="2919534at2759"/>
<gene>
    <name evidence="1" type="ORF">CR513_22031</name>
</gene>
<name>A0A371GYA9_MUCPR</name>
<proteinExistence type="predicted"/>
<dbReference type="EMBL" id="QJKJ01004126">
    <property type="protein sequence ID" value="RDX95446.1"/>
    <property type="molecule type" value="Genomic_DNA"/>
</dbReference>
<evidence type="ECO:0000313" key="2">
    <source>
        <dbReference type="Proteomes" id="UP000257109"/>
    </source>
</evidence>
<reference evidence="1" key="1">
    <citation type="submission" date="2018-05" db="EMBL/GenBank/DDBJ databases">
        <title>Draft genome of Mucuna pruriens seed.</title>
        <authorList>
            <person name="Nnadi N.E."/>
            <person name="Vos R."/>
            <person name="Hasami M.H."/>
            <person name="Devisetty U.K."/>
            <person name="Aguiy J.C."/>
        </authorList>
    </citation>
    <scope>NUCLEOTIDE SEQUENCE [LARGE SCALE GENOMIC DNA]</scope>
    <source>
        <strain evidence="1">JCA_2017</strain>
    </source>
</reference>
<feature type="non-terminal residue" evidence="1">
    <location>
        <position position="1"/>
    </location>
</feature>